<proteinExistence type="predicted"/>
<comment type="caution">
    <text evidence="2">The sequence shown here is derived from an EMBL/GenBank/DDBJ whole genome shotgun (WGS) entry which is preliminary data.</text>
</comment>
<dbReference type="OrthoDB" id="4157036at2759"/>
<evidence type="ECO:0000313" key="2">
    <source>
        <dbReference type="EMBL" id="KAH6656207.1"/>
    </source>
</evidence>
<dbReference type="AlphaFoldDB" id="A0A9P8ZYM3"/>
<name>A0A9P8ZYM3_9PEZI</name>
<dbReference type="GeneID" id="70123994"/>
<keyword evidence="3" id="KW-1185">Reference proteome</keyword>
<reference evidence="2" key="1">
    <citation type="journal article" date="2021" name="Nat. Commun.">
        <title>Genetic determinants of endophytism in the Arabidopsis root mycobiome.</title>
        <authorList>
            <person name="Mesny F."/>
            <person name="Miyauchi S."/>
            <person name="Thiergart T."/>
            <person name="Pickel B."/>
            <person name="Atanasova L."/>
            <person name="Karlsson M."/>
            <person name="Huettel B."/>
            <person name="Barry K.W."/>
            <person name="Haridas S."/>
            <person name="Chen C."/>
            <person name="Bauer D."/>
            <person name="Andreopoulos W."/>
            <person name="Pangilinan J."/>
            <person name="LaButti K."/>
            <person name="Riley R."/>
            <person name="Lipzen A."/>
            <person name="Clum A."/>
            <person name="Drula E."/>
            <person name="Henrissat B."/>
            <person name="Kohler A."/>
            <person name="Grigoriev I.V."/>
            <person name="Martin F.M."/>
            <person name="Hacquard S."/>
        </authorList>
    </citation>
    <scope>NUCLEOTIDE SEQUENCE</scope>
    <source>
        <strain evidence="2">MPI-SDFR-AT-0073</strain>
    </source>
</reference>
<evidence type="ECO:0000256" key="1">
    <source>
        <dbReference type="SAM" id="MobiDB-lite"/>
    </source>
</evidence>
<protein>
    <submittedName>
        <fullName evidence="2">Uncharacterized protein</fullName>
    </submittedName>
</protein>
<dbReference type="Proteomes" id="UP000758603">
    <property type="component" value="Unassembled WGS sequence"/>
</dbReference>
<dbReference type="RefSeq" id="XP_045960441.1">
    <property type="nucleotide sequence ID" value="XM_046095101.1"/>
</dbReference>
<accession>A0A9P8ZYM3</accession>
<gene>
    <name evidence="2" type="ORF">BKA67DRAFT_148042</name>
</gene>
<organism evidence="2 3">
    <name type="scientific">Truncatella angustata</name>
    <dbReference type="NCBI Taxonomy" id="152316"/>
    <lineage>
        <taxon>Eukaryota</taxon>
        <taxon>Fungi</taxon>
        <taxon>Dikarya</taxon>
        <taxon>Ascomycota</taxon>
        <taxon>Pezizomycotina</taxon>
        <taxon>Sordariomycetes</taxon>
        <taxon>Xylariomycetidae</taxon>
        <taxon>Amphisphaeriales</taxon>
        <taxon>Sporocadaceae</taxon>
        <taxon>Truncatella</taxon>
    </lineage>
</organism>
<evidence type="ECO:0000313" key="3">
    <source>
        <dbReference type="Proteomes" id="UP000758603"/>
    </source>
</evidence>
<sequence length="236" mass="26509">MNIKSAKFDGAVPSRRRVPLAERSNTVSPRRFARWSRKNSDVSASSRHDSLYDAECLSATRVQKVSPRPIQILPYRRPKQIEVEDLRTESPLSRLETTPFIYGHGTALHPISEQLSVTTLRTASYATSDVSSLMHNAPGPLSRADGNRTIHQPLRNRQSYSHDDINCAESSVERLNVTVDVSVTRLTGEEPRSSVAGLCRRCDKPTVFKTWNCGRCTTERITSNCCFGFLRLFEPS</sequence>
<feature type="region of interest" description="Disordered" evidence="1">
    <location>
        <begin position="1"/>
        <end position="26"/>
    </location>
</feature>
<dbReference type="EMBL" id="JAGPXC010000002">
    <property type="protein sequence ID" value="KAH6656207.1"/>
    <property type="molecule type" value="Genomic_DNA"/>
</dbReference>